<accession>A0ABM3HCP6</accession>
<evidence type="ECO:0000256" key="2">
    <source>
        <dbReference type="ARBA" id="ARBA00008574"/>
    </source>
</evidence>
<dbReference type="RefSeq" id="XP_048134369.1">
    <property type="nucleotide sequence ID" value="XM_048278412.1"/>
</dbReference>
<gene>
    <name evidence="11" type="primary">LOC115754259</name>
</gene>
<evidence type="ECO:0000313" key="11">
    <source>
        <dbReference type="RefSeq" id="XP_048134369.1"/>
    </source>
</evidence>
<keyword evidence="4 8" id="KW-0812">Transmembrane</keyword>
<evidence type="ECO:0000313" key="10">
    <source>
        <dbReference type="Proteomes" id="UP000827889"/>
    </source>
</evidence>
<dbReference type="EC" id="2.3.1.225" evidence="8"/>
<organism evidence="10 11">
    <name type="scientific">Rhodamnia argentea</name>
    <dbReference type="NCBI Taxonomy" id="178133"/>
    <lineage>
        <taxon>Eukaryota</taxon>
        <taxon>Viridiplantae</taxon>
        <taxon>Streptophyta</taxon>
        <taxon>Embryophyta</taxon>
        <taxon>Tracheophyta</taxon>
        <taxon>Spermatophyta</taxon>
        <taxon>Magnoliopsida</taxon>
        <taxon>eudicotyledons</taxon>
        <taxon>Gunneridae</taxon>
        <taxon>Pentapetalae</taxon>
        <taxon>rosids</taxon>
        <taxon>malvids</taxon>
        <taxon>Myrtales</taxon>
        <taxon>Myrtaceae</taxon>
        <taxon>Myrtoideae</taxon>
        <taxon>Myrteae</taxon>
        <taxon>Australasian group</taxon>
        <taxon>Rhodamnia</taxon>
    </lineage>
</organism>
<evidence type="ECO:0000256" key="1">
    <source>
        <dbReference type="ARBA" id="ARBA00004127"/>
    </source>
</evidence>
<dbReference type="GeneID" id="115754259"/>
<feature type="transmembrane region" description="Helical" evidence="8">
    <location>
        <begin position="140"/>
        <end position="160"/>
    </location>
</feature>
<comment type="domain">
    <text evidence="8">The DHHC domain is required for palmitoyltransferase activity.</text>
</comment>
<keyword evidence="10" id="KW-1185">Reference proteome</keyword>
<dbReference type="PANTHER" id="PTHR12246">
    <property type="entry name" value="PALMITOYLTRANSFERASE ZDHHC16"/>
    <property type="match status" value="1"/>
</dbReference>
<feature type="transmembrane region" description="Helical" evidence="8">
    <location>
        <begin position="7"/>
        <end position="30"/>
    </location>
</feature>
<dbReference type="InterPro" id="IPR001594">
    <property type="entry name" value="Palmitoyltrfase_DHHC"/>
</dbReference>
<feature type="domain" description="Palmitoyltransferase DHHC" evidence="9">
    <location>
        <begin position="94"/>
        <end position="219"/>
    </location>
</feature>
<evidence type="ECO:0000256" key="6">
    <source>
        <dbReference type="ARBA" id="ARBA00023136"/>
    </source>
</evidence>
<dbReference type="Proteomes" id="UP000827889">
    <property type="component" value="Chromosome 5"/>
</dbReference>
<feature type="transmembrane region" description="Helical" evidence="8">
    <location>
        <begin position="42"/>
        <end position="64"/>
    </location>
</feature>
<comment type="similarity">
    <text evidence="2 8">Belongs to the DHHC palmitoyltransferase family.</text>
</comment>
<dbReference type="PROSITE" id="PS50216">
    <property type="entry name" value="DHHC"/>
    <property type="match status" value="1"/>
</dbReference>
<dbReference type="Pfam" id="PF01529">
    <property type="entry name" value="DHHC"/>
    <property type="match status" value="1"/>
</dbReference>
<evidence type="ECO:0000259" key="9">
    <source>
        <dbReference type="Pfam" id="PF01529"/>
    </source>
</evidence>
<name>A0ABM3HCP6_9MYRT</name>
<evidence type="ECO:0000256" key="7">
    <source>
        <dbReference type="ARBA" id="ARBA00023315"/>
    </source>
</evidence>
<keyword evidence="3 8" id="KW-0808">Transferase</keyword>
<evidence type="ECO:0000256" key="8">
    <source>
        <dbReference type="RuleBase" id="RU079119"/>
    </source>
</evidence>
<evidence type="ECO:0000256" key="3">
    <source>
        <dbReference type="ARBA" id="ARBA00022679"/>
    </source>
</evidence>
<protein>
    <recommendedName>
        <fullName evidence="8">S-acyltransferase</fullName>
        <ecNumber evidence="8">2.3.1.225</ecNumber>
    </recommendedName>
    <alternativeName>
        <fullName evidence="8">Palmitoyltransferase</fullName>
    </alternativeName>
</protein>
<proteinExistence type="inferred from homology"/>
<feature type="transmembrane region" description="Helical" evidence="8">
    <location>
        <begin position="180"/>
        <end position="203"/>
    </location>
</feature>
<dbReference type="InterPro" id="IPR039859">
    <property type="entry name" value="PFA4/ZDH16/20/ERF2-like"/>
</dbReference>
<keyword evidence="6 8" id="KW-0472">Membrane</keyword>
<reference evidence="11" key="1">
    <citation type="submission" date="2025-08" db="UniProtKB">
        <authorList>
            <consortium name="RefSeq"/>
        </authorList>
    </citation>
    <scope>IDENTIFICATION</scope>
    <source>
        <tissue evidence="11">Leaf</tissue>
    </source>
</reference>
<evidence type="ECO:0000256" key="4">
    <source>
        <dbReference type="ARBA" id="ARBA00022692"/>
    </source>
</evidence>
<comment type="catalytic activity">
    <reaction evidence="8">
        <text>L-cysteinyl-[protein] + hexadecanoyl-CoA = S-hexadecanoyl-L-cysteinyl-[protein] + CoA</text>
        <dbReference type="Rhea" id="RHEA:36683"/>
        <dbReference type="Rhea" id="RHEA-COMP:10131"/>
        <dbReference type="Rhea" id="RHEA-COMP:11032"/>
        <dbReference type="ChEBI" id="CHEBI:29950"/>
        <dbReference type="ChEBI" id="CHEBI:57287"/>
        <dbReference type="ChEBI" id="CHEBI:57379"/>
        <dbReference type="ChEBI" id="CHEBI:74151"/>
        <dbReference type="EC" id="2.3.1.225"/>
    </reaction>
</comment>
<evidence type="ECO:0000256" key="5">
    <source>
        <dbReference type="ARBA" id="ARBA00022989"/>
    </source>
</evidence>
<keyword evidence="7 8" id="KW-0012">Acyltransferase</keyword>
<sequence length="282" mass="32643">MKWERLLSIPILAVFLLMGFVYYTTLFVSIEDWVGLQSSGGSFHALAFTFLASYSLFSFFVCVLTDPGHVPSSYVPDVEDRELSDQEFRRNVTHQRKCEICSTYKPRRCHHCRTCRRCVLRMDHHCRWINNCVGYWNYKAFFILVLVATVASIYSTILFIACARQKDWEVWGQSHFKALYFSQVTCGISVLGLSITLGSLLCWHIYLMANNMTTIEYYEAVRARWLARKSGQSYRHPFNLGVYRNVTSVLGPNMLKWLLPTAVSHLKDGISFRIAHDTRQTA</sequence>
<keyword evidence="5 8" id="KW-1133">Transmembrane helix</keyword>
<comment type="subcellular location">
    <subcellularLocation>
        <location evidence="1">Endomembrane system</location>
        <topology evidence="1">Multi-pass membrane protein</topology>
    </subcellularLocation>
</comment>